<feature type="region of interest" description="Disordered" evidence="1">
    <location>
        <begin position="1"/>
        <end position="28"/>
    </location>
</feature>
<reference evidence="2 3" key="1">
    <citation type="journal article" date="2010" name="Genome Biol.">
        <title>A first genome assembly of the barley fungal pathogen Pyrenophora teres f. teres.</title>
        <authorList>
            <person name="Ellwood S.R."/>
            <person name="Liu Z."/>
            <person name="Syme R.A."/>
            <person name="Lai Z."/>
            <person name="Hane J.K."/>
            <person name="Keiper F."/>
            <person name="Moffat C.S."/>
            <person name="Oliver R.P."/>
            <person name="Friesen T.L."/>
        </authorList>
    </citation>
    <scope>NUCLEOTIDE SEQUENCE [LARGE SCALE GENOMIC DNA]</scope>
    <source>
        <strain evidence="2 3">0-1</strain>
    </source>
</reference>
<dbReference type="HOGENOM" id="CLU_2005067_0_0_1"/>
<name>E3RL50_PYRTT</name>
<keyword evidence="3" id="KW-1185">Reference proteome</keyword>
<dbReference type="Proteomes" id="UP000001067">
    <property type="component" value="Unassembled WGS sequence"/>
</dbReference>
<evidence type="ECO:0000313" key="2">
    <source>
        <dbReference type="EMBL" id="EFQ93549.1"/>
    </source>
</evidence>
<dbReference type="KEGG" id="pte:PTT_09068"/>
<accession>E3RL50</accession>
<evidence type="ECO:0000256" key="1">
    <source>
        <dbReference type="SAM" id="MobiDB-lite"/>
    </source>
</evidence>
<dbReference type="AlphaFoldDB" id="E3RL50"/>
<evidence type="ECO:0000313" key="3">
    <source>
        <dbReference type="Proteomes" id="UP000001067"/>
    </source>
</evidence>
<dbReference type="EMBL" id="GL533815">
    <property type="protein sequence ID" value="EFQ93549.1"/>
    <property type="molecule type" value="Genomic_DNA"/>
</dbReference>
<sequence length="124" mass="14112">MTIYQQATRTKLSPVQRPELGNENQFKGRKPRLSATVLSAYASGVEPWLREFKLVFGGSRIMKSTPKTWQLKMLVLHPEGDTLCKKIWEMGPAIDWDDKRRVTASWGNSAGDIELKTLTIGHKR</sequence>
<gene>
    <name evidence="2" type="ORF">PTT_09068</name>
</gene>
<feature type="compositionally biased region" description="Polar residues" evidence="1">
    <location>
        <begin position="1"/>
        <end position="13"/>
    </location>
</feature>
<organism evidence="3">
    <name type="scientific">Pyrenophora teres f. teres (strain 0-1)</name>
    <name type="common">Barley net blotch fungus</name>
    <name type="synonym">Drechslera teres f. teres</name>
    <dbReference type="NCBI Taxonomy" id="861557"/>
    <lineage>
        <taxon>Eukaryota</taxon>
        <taxon>Fungi</taxon>
        <taxon>Dikarya</taxon>
        <taxon>Ascomycota</taxon>
        <taxon>Pezizomycotina</taxon>
        <taxon>Dothideomycetes</taxon>
        <taxon>Pleosporomycetidae</taxon>
        <taxon>Pleosporales</taxon>
        <taxon>Pleosporineae</taxon>
        <taxon>Pleosporaceae</taxon>
        <taxon>Pyrenophora</taxon>
    </lineage>
</organism>
<proteinExistence type="predicted"/>
<protein>
    <submittedName>
        <fullName evidence="2">Uncharacterized protein</fullName>
    </submittedName>
</protein>